<evidence type="ECO:0000256" key="5">
    <source>
        <dbReference type="ARBA" id="ARBA00022692"/>
    </source>
</evidence>
<reference evidence="10 11" key="1">
    <citation type="journal article" date="2018" name="Elife">
        <title>Firefly genomes illuminate parallel origins of bioluminescence in beetles.</title>
        <authorList>
            <person name="Fallon T.R."/>
            <person name="Lower S.E."/>
            <person name="Chang C.H."/>
            <person name="Bessho-Uehara M."/>
            <person name="Martin G.J."/>
            <person name="Bewick A.J."/>
            <person name="Behringer M."/>
            <person name="Debat H.J."/>
            <person name="Wong I."/>
            <person name="Day J.C."/>
            <person name="Suvorov A."/>
            <person name="Silva C.J."/>
            <person name="Stanger-Hall K.F."/>
            <person name="Hall D.W."/>
            <person name="Schmitz R.J."/>
            <person name="Nelson D.R."/>
            <person name="Lewis S.M."/>
            <person name="Shigenobu S."/>
            <person name="Bybee S.M."/>
            <person name="Larracuente A.M."/>
            <person name="Oba Y."/>
            <person name="Weng J.K."/>
        </authorList>
    </citation>
    <scope>NUCLEOTIDE SEQUENCE [LARGE SCALE GENOMIC DNA]</scope>
    <source>
        <strain evidence="10">1611_PpyrPB1</strain>
        <tissue evidence="10">Whole body</tissue>
    </source>
</reference>
<dbReference type="GO" id="GO:0022857">
    <property type="term" value="F:transmembrane transporter activity"/>
    <property type="evidence" value="ECO:0007669"/>
    <property type="project" value="InterPro"/>
</dbReference>
<dbReference type="PANTHER" id="PTHR48021:SF39">
    <property type="entry name" value="MAJOR FACILITATOR SUPERFAMILY (MFS) PROFILE DOMAIN-CONTAINING PROTEIN"/>
    <property type="match status" value="1"/>
</dbReference>
<keyword evidence="5 8" id="KW-0812">Transmembrane</keyword>
<accession>A0A5N4AL97</accession>
<evidence type="ECO:0000256" key="8">
    <source>
        <dbReference type="SAM" id="Phobius"/>
    </source>
</evidence>
<dbReference type="AlphaFoldDB" id="A0A5N4AL97"/>
<dbReference type="FunFam" id="1.20.1250.20:FF:000218">
    <property type="entry name" value="facilitated trehalose transporter Tret1"/>
    <property type="match status" value="1"/>
</dbReference>
<feature type="transmembrane region" description="Helical" evidence="8">
    <location>
        <begin position="7"/>
        <end position="29"/>
    </location>
</feature>
<evidence type="ECO:0000256" key="6">
    <source>
        <dbReference type="ARBA" id="ARBA00022989"/>
    </source>
</evidence>
<feature type="transmembrane region" description="Helical" evidence="8">
    <location>
        <begin position="317"/>
        <end position="338"/>
    </location>
</feature>
<dbReference type="SUPFAM" id="SSF103473">
    <property type="entry name" value="MFS general substrate transporter"/>
    <property type="match status" value="1"/>
</dbReference>
<evidence type="ECO:0000256" key="1">
    <source>
        <dbReference type="ARBA" id="ARBA00004651"/>
    </source>
</evidence>
<feature type="transmembrane region" description="Helical" evidence="8">
    <location>
        <begin position="131"/>
        <end position="153"/>
    </location>
</feature>
<keyword evidence="2" id="KW-0813">Transport</keyword>
<proteinExistence type="predicted"/>
<evidence type="ECO:0000313" key="11">
    <source>
        <dbReference type="Proteomes" id="UP000327044"/>
    </source>
</evidence>
<dbReference type="Pfam" id="PF00083">
    <property type="entry name" value="Sugar_tr"/>
    <property type="match status" value="1"/>
</dbReference>
<evidence type="ECO:0000256" key="7">
    <source>
        <dbReference type="ARBA" id="ARBA00023136"/>
    </source>
</evidence>
<feature type="transmembrane region" description="Helical" evidence="8">
    <location>
        <begin position="426"/>
        <end position="450"/>
    </location>
</feature>
<dbReference type="OrthoDB" id="6133115at2759"/>
<dbReference type="InterPro" id="IPR005828">
    <property type="entry name" value="MFS_sugar_transport-like"/>
</dbReference>
<keyword evidence="6 8" id="KW-1133">Transmembrane helix</keyword>
<feature type="transmembrane region" description="Helical" evidence="8">
    <location>
        <begin position="159"/>
        <end position="180"/>
    </location>
</feature>
<feature type="transmembrane region" description="Helical" evidence="8">
    <location>
        <begin position="249"/>
        <end position="269"/>
    </location>
</feature>
<keyword evidence="4" id="KW-0762">Sugar transport</keyword>
<keyword evidence="3" id="KW-1003">Cell membrane</keyword>
<feature type="transmembrane region" description="Helical" evidence="8">
    <location>
        <begin position="101"/>
        <end position="124"/>
    </location>
</feature>
<feature type="transmembrane region" description="Helical" evidence="8">
    <location>
        <begin position="363"/>
        <end position="388"/>
    </location>
</feature>
<sequence length="483" mass="53146">MRVLAQVFAVTVSSLLTVMLGASVGYVTILIPSLTDPNEEIRINEVQTSWISSVSLIASLIGSIVSGATEYIGRRRSMIILTVPIFLSWVTYYFSSELWHIYTALVLLGLVNGLFQSAVMSYIAEVTEPHLRGLLCGINSLCLVSGVLVEFLLGSELHWRKVALVTCGLPALTLCLLQILPESPYWLLLHNKSENACKSLAWLRGCTTSEQVKEEYQAIETSLKPKQPDNEMDSSLRWGSVGKYTRKSFLWPFAMICCLFICCNFSGPLTLQVYGVVIVSNLKVPIGKFYATCLLGSAEVLGTISCAFIIRYLGKRIAGLSSIFGVLICNVALGVYAYTNNIVRLEFNVDDSLVSSTRDAGKWVPLLIVMVFAFVGHCGCRSLAWILLGEVFSSDTRTVGCGVAPSAYYISGFAANKLYLSMISRLTFAGVYWTYACVCFVGLLLIYFAVPETEGKTLDDITKHFSGQSKLNNKIRRQQNGVV</sequence>
<dbReference type="EMBL" id="VVIM01000006">
    <property type="protein sequence ID" value="KAB0798091.1"/>
    <property type="molecule type" value="Genomic_DNA"/>
</dbReference>
<dbReference type="GO" id="GO:0005886">
    <property type="term" value="C:plasma membrane"/>
    <property type="evidence" value="ECO:0007669"/>
    <property type="project" value="UniProtKB-SubCell"/>
</dbReference>
<keyword evidence="7 8" id="KW-0472">Membrane</keyword>
<evidence type="ECO:0000259" key="9">
    <source>
        <dbReference type="PROSITE" id="PS50850"/>
    </source>
</evidence>
<dbReference type="Gene3D" id="1.20.1250.20">
    <property type="entry name" value="MFS general substrate transporter like domains"/>
    <property type="match status" value="1"/>
</dbReference>
<dbReference type="PROSITE" id="PS50850">
    <property type="entry name" value="MFS"/>
    <property type="match status" value="1"/>
</dbReference>
<dbReference type="InterPro" id="IPR050549">
    <property type="entry name" value="MFS_Trehalose_Transporter"/>
</dbReference>
<comment type="subcellular location">
    <subcellularLocation>
        <location evidence="1">Cell membrane</location>
        <topology evidence="1">Multi-pass membrane protein</topology>
    </subcellularLocation>
</comment>
<feature type="transmembrane region" description="Helical" evidence="8">
    <location>
        <begin position="78"/>
        <end position="95"/>
    </location>
</feature>
<organism evidence="10 11">
    <name type="scientific">Photinus pyralis</name>
    <name type="common">Common eastern firefly</name>
    <name type="synonym">Lampyris pyralis</name>
    <dbReference type="NCBI Taxonomy" id="7054"/>
    <lineage>
        <taxon>Eukaryota</taxon>
        <taxon>Metazoa</taxon>
        <taxon>Ecdysozoa</taxon>
        <taxon>Arthropoda</taxon>
        <taxon>Hexapoda</taxon>
        <taxon>Insecta</taxon>
        <taxon>Pterygota</taxon>
        <taxon>Neoptera</taxon>
        <taxon>Endopterygota</taxon>
        <taxon>Coleoptera</taxon>
        <taxon>Polyphaga</taxon>
        <taxon>Elateriformia</taxon>
        <taxon>Elateroidea</taxon>
        <taxon>Lampyridae</taxon>
        <taxon>Lampyrinae</taxon>
        <taxon>Photinus</taxon>
    </lineage>
</organism>
<dbReference type="PANTHER" id="PTHR48021">
    <property type="match status" value="1"/>
</dbReference>
<evidence type="ECO:0000256" key="2">
    <source>
        <dbReference type="ARBA" id="ARBA00022448"/>
    </source>
</evidence>
<evidence type="ECO:0000256" key="4">
    <source>
        <dbReference type="ARBA" id="ARBA00022597"/>
    </source>
</evidence>
<evidence type="ECO:0000313" key="10">
    <source>
        <dbReference type="EMBL" id="KAB0798091.1"/>
    </source>
</evidence>
<feature type="transmembrane region" description="Helical" evidence="8">
    <location>
        <begin position="49"/>
        <end position="66"/>
    </location>
</feature>
<name>A0A5N4AL97_PHOPY</name>
<gene>
    <name evidence="10" type="ORF">PPYR_09084</name>
</gene>
<keyword evidence="11" id="KW-1185">Reference proteome</keyword>
<dbReference type="InterPro" id="IPR036259">
    <property type="entry name" value="MFS_trans_sf"/>
</dbReference>
<dbReference type="InterPro" id="IPR020846">
    <property type="entry name" value="MFS_dom"/>
</dbReference>
<evidence type="ECO:0000256" key="3">
    <source>
        <dbReference type="ARBA" id="ARBA00022475"/>
    </source>
</evidence>
<feature type="transmembrane region" description="Helical" evidence="8">
    <location>
        <begin position="289"/>
        <end position="310"/>
    </location>
</feature>
<dbReference type="InParanoid" id="A0A5N4AL97"/>
<comment type="caution">
    <text evidence="10">The sequence shown here is derived from an EMBL/GenBank/DDBJ whole genome shotgun (WGS) entry which is preliminary data.</text>
</comment>
<feature type="domain" description="Major facilitator superfamily (MFS) profile" evidence="9">
    <location>
        <begin position="9"/>
        <end position="454"/>
    </location>
</feature>
<dbReference type="Proteomes" id="UP000327044">
    <property type="component" value="Unassembled WGS sequence"/>
</dbReference>
<protein>
    <recommendedName>
        <fullName evidence="9">Major facilitator superfamily (MFS) profile domain-containing protein</fullName>
    </recommendedName>
</protein>